<dbReference type="RefSeq" id="WP_073373122.1">
    <property type="nucleotide sequence ID" value="NZ_FQXS01000001.1"/>
</dbReference>
<evidence type="ECO:0000313" key="2">
    <source>
        <dbReference type="Proteomes" id="UP000184139"/>
    </source>
</evidence>
<dbReference type="EMBL" id="FQXS01000001">
    <property type="protein sequence ID" value="SHH38719.1"/>
    <property type="molecule type" value="Genomic_DNA"/>
</dbReference>
<name>A0A1M5SJQ4_9BACT</name>
<protein>
    <submittedName>
        <fullName evidence="1">Transketolase</fullName>
    </submittedName>
</protein>
<dbReference type="STRING" id="1121409.SAMN02745124_00390"/>
<organism evidence="1 2">
    <name type="scientific">Desulfofustis glycolicus DSM 9705</name>
    <dbReference type="NCBI Taxonomy" id="1121409"/>
    <lineage>
        <taxon>Bacteria</taxon>
        <taxon>Pseudomonadati</taxon>
        <taxon>Thermodesulfobacteriota</taxon>
        <taxon>Desulfobulbia</taxon>
        <taxon>Desulfobulbales</taxon>
        <taxon>Desulfocapsaceae</taxon>
        <taxon>Desulfofustis</taxon>
    </lineage>
</organism>
<evidence type="ECO:0000313" key="1">
    <source>
        <dbReference type="EMBL" id="SHH38719.1"/>
    </source>
</evidence>
<dbReference type="InterPro" id="IPR009014">
    <property type="entry name" value="Transketo_C/PFOR_II"/>
</dbReference>
<dbReference type="OrthoDB" id="8732661at2"/>
<gene>
    <name evidence="1" type="ORF">SAMN02745124_00390</name>
</gene>
<proteinExistence type="predicted"/>
<dbReference type="Gene3D" id="3.40.50.920">
    <property type="match status" value="1"/>
</dbReference>
<accession>A0A1M5SJQ4</accession>
<keyword evidence="2" id="KW-1185">Reference proteome</keyword>
<sequence>MSKDSASAAQLDHFPEGGINEAVTSALADSACPVHLLAETRKPRRGTPDELLDYEGISTPLLIVEKVRELLSERNYLHYPGYLVSRGTAGWLPKS</sequence>
<reference evidence="1 2" key="1">
    <citation type="submission" date="2016-11" db="EMBL/GenBank/DDBJ databases">
        <authorList>
            <person name="Jaros S."/>
            <person name="Januszkiewicz K."/>
            <person name="Wedrychowicz H."/>
        </authorList>
    </citation>
    <scope>NUCLEOTIDE SEQUENCE [LARGE SCALE GENOMIC DNA]</scope>
    <source>
        <strain evidence="1 2">DSM 9705</strain>
    </source>
</reference>
<dbReference type="Proteomes" id="UP000184139">
    <property type="component" value="Unassembled WGS sequence"/>
</dbReference>
<dbReference type="AlphaFoldDB" id="A0A1M5SJQ4"/>